<name>M4QM98_SECEC</name>
<dbReference type="GeneID" id="15333281"/>
<sequence>MSIGFGQILVILLLIILLFGKLPNLTQDFTKGIQQIRSLLQNNTEQKQIEGSKPEEKNKPVEKNE</sequence>
<dbReference type="Gene3D" id="1.20.5.3310">
    <property type="match status" value="1"/>
</dbReference>
<dbReference type="InterPro" id="IPR003369">
    <property type="entry name" value="TatA/B/E"/>
</dbReference>
<dbReference type="AlphaFoldDB" id="M4QM98"/>
<comment type="subcellular location">
    <subcellularLocation>
        <location evidence="1">Membrane</location>
        <topology evidence="1">Single-pass membrane protein</topology>
    </subcellularLocation>
</comment>
<dbReference type="GO" id="GO:0016020">
    <property type="term" value="C:membrane"/>
    <property type="evidence" value="ECO:0007669"/>
    <property type="project" value="UniProtKB-ARBA"/>
</dbReference>
<keyword evidence="4" id="KW-0653">Protein transport</keyword>
<reference evidence="10" key="3">
    <citation type="journal article" date="2006" name="RNA">
        <title>Hybrid E. coli--Mitochondrial ribonuclease P RNAs are catalytically active.</title>
        <authorList>
            <person name="Seif E."/>
            <person name="Cadieux A."/>
            <person name="Lang B.F."/>
        </authorList>
    </citation>
    <scope>NUCLEOTIDE SEQUENCE</scope>
    <source>
        <strain evidence="10">ATCC 50688</strain>
    </source>
</reference>
<keyword evidence="9" id="KW-0732">Signal</keyword>
<evidence type="ECO:0000256" key="5">
    <source>
        <dbReference type="ARBA" id="ARBA00022989"/>
    </source>
</evidence>
<gene>
    <name evidence="10" type="primary">tatA</name>
</gene>
<evidence type="ECO:0000256" key="9">
    <source>
        <dbReference type="SAM" id="SignalP"/>
    </source>
</evidence>
<feature type="region of interest" description="Disordered" evidence="8">
    <location>
        <begin position="44"/>
        <end position="65"/>
    </location>
</feature>
<evidence type="ECO:0000256" key="1">
    <source>
        <dbReference type="ARBA" id="ARBA00004167"/>
    </source>
</evidence>
<feature type="compositionally biased region" description="Basic and acidic residues" evidence="8">
    <location>
        <begin position="47"/>
        <end position="65"/>
    </location>
</feature>
<protein>
    <submittedName>
        <fullName evidence="10">Sec-independent protein translocase component tatA/E</fullName>
    </submittedName>
</protein>
<evidence type="ECO:0000256" key="2">
    <source>
        <dbReference type="ARBA" id="ARBA00022448"/>
    </source>
</evidence>
<proteinExistence type="predicted"/>
<keyword evidence="2" id="KW-0813">Transport</keyword>
<accession>M4QM98</accession>
<dbReference type="Pfam" id="PF02416">
    <property type="entry name" value="TatA_B_E"/>
    <property type="match status" value="1"/>
</dbReference>
<dbReference type="GO" id="GO:0015031">
    <property type="term" value="P:protein transport"/>
    <property type="evidence" value="ECO:0007669"/>
    <property type="project" value="UniProtKB-KW"/>
</dbReference>
<feature type="chain" id="PRO_5004056600" evidence="9">
    <location>
        <begin position="21"/>
        <end position="65"/>
    </location>
</feature>
<dbReference type="EMBL" id="KC353359">
    <property type="protein sequence ID" value="AGH24488.1"/>
    <property type="molecule type" value="Genomic_DNA"/>
</dbReference>
<evidence type="ECO:0000256" key="7">
    <source>
        <dbReference type="ARBA" id="ARBA00023136"/>
    </source>
</evidence>
<evidence type="ECO:0000256" key="4">
    <source>
        <dbReference type="ARBA" id="ARBA00022927"/>
    </source>
</evidence>
<keyword evidence="7" id="KW-0472">Membrane</keyword>
<organism evidence="10">
    <name type="scientific">Seculamonas ecuadoriensis</name>
    <name type="common">Flagellate</name>
    <dbReference type="NCBI Taxonomy" id="221724"/>
    <lineage>
        <taxon>Eukaryota</taxon>
        <taxon>Discoba</taxon>
        <taxon>Jakobida</taxon>
        <taxon>Histionina</taxon>
        <taxon>Seculamonas</taxon>
    </lineage>
</organism>
<reference evidence="10" key="1">
    <citation type="journal article" date="2003" name="Mol. Biol. Evol.">
        <title>Structure of the bc1 complex from Seculamonas ecuadoriensis, a jakobid flagellate with an ancestral mitochondrial genome.</title>
        <authorList>
            <person name="Marx S."/>
            <person name="Baumgartner M."/>
            <person name="Kannan S."/>
            <person name="Braun H.P."/>
            <person name="Lang B.F."/>
            <person name="Burger G."/>
        </authorList>
    </citation>
    <scope>NUCLEOTIDE SEQUENCE</scope>
    <source>
        <strain evidence="10">ATCC 50688</strain>
    </source>
</reference>
<evidence type="ECO:0000256" key="3">
    <source>
        <dbReference type="ARBA" id="ARBA00022692"/>
    </source>
</evidence>
<keyword evidence="6" id="KW-0811">Translocation</keyword>
<keyword evidence="3" id="KW-0812">Transmembrane</keyword>
<reference evidence="10" key="2">
    <citation type="journal article" date="2004" name="RNA">
        <title>Mitochondrial 3' tRNA editing in the jakobid Seculamonas ecuadoriensis: a novel mechanism and implications for tRNA processing.</title>
        <authorList>
            <person name="Leigh J."/>
            <person name="Lang B.F."/>
        </authorList>
    </citation>
    <scope>NUCLEOTIDE SEQUENCE</scope>
    <source>
        <strain evidence="10">ATCC 50688</strain>
    </source>
</reference>
<feature type="signal peptide" evidence="9">
    <location>
        <begin position="1"/>
        <end position="20"/>
    </location>
</feature>
<keyword evidence="5" id="KW-1133">Transmembrane helix</keyword>
<geneLocation type="mitochondrion" evidence="10"/>
<keyword evidence="10" id="KW-0496">Mitochondrion</keyword>
<reference evidence="10" key="4">
    <citation type="journal article" date="2013" name="Genome Biol. Evol.">
        <title>Strikingly bacteria-like and gene-rich mitochondrial genomes throughout jakobid protists.</title>
        <authorList>
            <person name="Burger G."/>
            <person name="Gray M.W."/>
            <person name="Forget L."/>
            <person name="Lang B.F."/>
        </authorList>
    </citation>
    <scope>NUCLEOTIDE SEQUENCE</scope>
    <source>
        <strain evidence="10">ATCC 50688</strain>
    </source>
</reference>
<dbReference type="RefSeq" id="YP_007890793.1">
    <property type="nucleotide sequence ID" value="NC_021128.1"/>
</dbReference>
<evidence type="ECO:0000256" key="8">
    <source>
        <dbReference type="SAM" id="MobiDB-lite"/>
    </source>
</evidence>
<evidence type="ECO:0000256" key="6">
    <source>
        <dbReference type="ARBA" id="ARBA00023010"/>
    </source>
</evidence>
<evidence type="ECO:0000313" key="10">
    <source>
        <dbReference type="EMBL" id="AGH24488.1"/>
    </source>
</evidence>